<organism evidence="13 14">
    <name type="scientific">Candidatus Gottesmanbacteria bacterium RBG_16_38_7b</name>
    <dbReference type="NCBI Taxonomy" id="1798372"/>
    <lineage>
        <taxon>Bacteria</taxon>
        <taxon>Candidatus Gottesmaniibacteriota</taxon>
    </lineage>
</organism>
<evidence type="ECO:0000313" key="13">
    <source>
        <dbReference type="EMBL" id="OGF98895.1"/>
    </source>
</evidence>
<evidence type="ECO:0000256" key="2">
    <source>
        <dbReference type="ARBA" id="ARBA00007663"/>
    </source>
</evidence>
<name>A0A1F5YFE6_9BACT</name>
<comment type="catalytic activity">
    <reaction evidence="11">
        <text>L-threonine + hydrogencarbonate + ATP = L-threonylcarbamoyladenylate + diphosphate + H2O</text>
        <dbReference type="Rhea" id="RHEA:36407"/>
        <dbReference type="ChEBI" id="CHEBI:15377"/>
        <dbReference type="ChEBI" id="CHEBI:17544"/>
        <dbReference type="ChEBI" id="CHEBI:30616"/>
        <dbReference type="ChEBI" id="CHEBI:33019"/>
        <dbReference type="ChEBI" id="CHEBI:57926"/>
        <dbReference type="ChEBI" id="CHEBI:73682"/>
        <dbReference type="EC" id="2.7.7.87"/>
    </reaction>
</comment>
<dbReference type="GO" id="GO:0008033">
    <property type="term" value="P:tRNA processing"/>
    <property type="evidence" value="ECO:0007669"/>
    <property type="project" value="UniProtKB-KW"/>
</dbReference>
<dbReference type="Proteomes" id="UP000177396">
    <property type="component" value="Unassembled WGS sequence"/>
</dbReference>
<keyword evidence="9" id="KW-0067">ATP-binding</keyword>
<keyword evidence="4" id="KW-0963">Cytoplasm</keyword>
<dbReference type="GO" id="GO:0005524">
    <property type="term" value="F:ATP binding"/>
    <property type="evidence" value="ECO:0007669"/>
    <property type="project" value="UniProtKB-KW"/>
</dbReference>
<comment type="caution">
    <text evidence="13">The sequence shown here is derived from an EMBL/GenBank/DDBJ whole genome shotgun (WGS) entry which is preliminary data.</text>
</comment>
<gene>
    <name evidence="13" type="ORF">A2153_00725</name>
</gene>
<accession>A0A1F5YFE6</accession>
<comment type="similarity">
    <text evidence="2">Belongs to the SUA5 family.</text>
</comment>
<dbReference type="PROSITE" id="PS51163">
    <property type="entry name" value="YRDC"/>
    <property type="match status" value="1"/>
</dbReference>
<evidence type="ECO:0000256" key="11">
    <source>
        <dbReference type="ARBA" id="ARBA00048366"/>
    </source>
</evidence>
<dbReference type="EC" id="2.7.7.87" evidence="3"/>
<dbReference type="GO" id="GO:0061710">
    <property type="term" value="F:L-threonylcarbamoyladenylate synthase"/>
    <property type="evidence" value="ECO:0007669"/>
    <property type="project" value="UniProtKB-EC"/>
</dbReference>
<dbReference type="InterPro" id="IPR017945">
    <property type="entry name" value="DHBP_synth_RibB-like_a/b_dom"/>
</dbReference>
<evidence type="ECO:0000256" key="10">
    <source>
        <dbReference type="ARBA" id="ARBA00029774"/>
    </source>
</evidence>
<dbReference type="PANTHER" id="PTHR17490:SF16">
    <property type="entry name" value="THREONYLCARBAMOYL-AMP SYNTHASE"/>
    <property type="match status" value="1"/>
</dbReference>
<evidence type="ECO:0000256" key="4">
    <source>
        <dbReference type="ARBA" id="ARBA00022490"/>
    </source>
</evidence>
<dbReference type="AlphaFoldDB" id="A0A1F5YFE6"/>
<dbReference type="SUPFAM" id="SSF55821">
    <property type="entry name" value="YrdC/RibB"/>
    <property type="match status" value="1"/>
</dbReference>
<evidence type="ECO:0000259" key="12">
    <source>
        <dbReference type="PROSITE" id="PS51163"/>
    </source>
</evidence>
<dbReference type="Gene3D" id="3.90.870.10">
    <property type="entry name" value="DHBP synthase"/>
    <property type="match status" value="1"/>
</dbReference>
<evidence type="ECO:0000256" key="8">
    <source>
        <dbReference type="ARBA" id="ARBA00022741"/>
    </source>
</evidence>
<comment type="subcellular location">
    <subcellularLocation>
        <location evidence="1">Cytoplasm</location>
    </subcellularLocation>
</comment>
<evidence type="ECO:0000256" key="5">
    <source>
        <dbReference type="ARBA" id="ARBA00022679"/>
    </source>
</evidence>
<dbReference type="InterPro" id="IPR006070">
    <property type="entry name" value="Sua5-like_dom"/>
</dbReference>
<dbReference type="NCBIfam" id="TIGR00057">
    <property type="entry name" value="L-threonylcarbamoyladenylate synthase"/>
    <property type="match status" value="1"/>
</dbReference>
<evidence type="ECO:0000313" key="14">
    <source>
        <dbReference type="Proteomes" id="UP000177396"/>
    </source>
</evidence>
<dbReference type="GO" id="GO:0005737">
    <property type="term" value="C:cytoplasm"/>
    <property type="evidence" value="ECO:0007669"/>
    <property type="project" value="UniProtKB-SubCell"/>
</dbReference>
<dbReference type="GO" id="GO:0003725">
    <property type="term" value="F:double-stranded RNA binding"/>
    <property type="evidence" value="ECO:0007669"/>
    <property type="project" value="InterPro"/>
</dbReference>
<evidence type="ECO:0000256" key="7">
    <source>
        <dbReference type="ARBA" id="ARBA00022695"/>
    </source>
</evidence>
<dbReference type="PANTHER" id="PTHR17490">
    <property type="entry name" value="SUA5"/>
    <property type="match status" value="1"/>
</dbReference>
<dbReference type="InterPro" id="IPR050156">
    <property type="entry name" value="TC-AMP_synthase_SUA5"/>
</dbReference>
<keyword evidence="7" id="KW-0548">Nucleotidyltransferase</keyword>
<evidence type="ECO:0000256" key="6">
    <source>
        <dbReference type="ARBA" id="ARBA00022694"/>
    </source>
</evidence>
<evidence type="ECO:0000256" key="9">
    <source>
        <dbReference type="ARBA" id="ARBA00022840"/>
    </source>
</evidence>
<dbReference type="GO" id="GO:0006450">
    <property type="term" value="P:regulation of translational fidelity"/>
    <property type="evidence" value="ECO:0007669"/>
    <property type="project" value="TreeGrafter"/>
</dbReference>
<protein>
    <recommendedName>
        <fullName evidence="10">L-threonylcarbamoyladenylate synthase</fullName>
        <ecNumber evidence="3">2.7.7.87</ecNumber>
    </recommendedName>
    <alternativeName>
        <fullName evidence="10">L-threonylcarbamoyladenylate synthase</fullName>
    </alternativeName>
</protein>
<keyword evidence="5" id="KW-0808">Transferase</keyword>
<evidence type="ECO:0000256" key="1">
    <source>
        <dbReference type="ARBA" id="ARBA00004496"/>
    </source>
</evidence>
<evidence type="ECO:0000256" key="3">
    <source>
        <dbReference type="ARBA" id="ARBA00012584"/>
    </source>
</evidence>
<dbReference type="GO" id="GO:0000049">
    <property type="term" value="F:tRNA binding"/>
    <property type="evidence" value="ECO:0007669"/>
    <property type="project" value="TreeGrafter"/>
</dbReference>
<dbReference type="Pfam" id="PF01300">
    <property type="entry name" value="Sua5_yciO_yrdC"/>
    <property type="match status" value="1"/>
</dbReference>
<keyword evidence="6" id="KW-0819">tRNA processing</keyword>
<sequence>MKQTEGVNKAVEILNQGGIIIFPTDTAFGIGCRIDDNAAVRRLFRIRKRPLIQAVPVLVNSIKMAENYLLSPLPNNVRRLMNDHWPGGLTIVYFCQTKKIPSLVIGGGNSLGVRWPFHHLISNIIEEVAVPVLGPSANFHGDKTPFQLEDLNQKLVKKVDFVLEGTCKTRQASTVIDCTEIPWRILRQGKSVVSLEKYEL</sequence>
<reference evidence="13 14" key="1">
    <citation type="journal article" date="2016" name="Nat. Commun.">
        <title>Thousands of microbial genomes shed light on interconnected biogeochemical processes in an aquifer system.</title>
        <authorList>
            <person name="Anantharaman K."/>
            <person name="Brown C.T."/>
            <person name="Hug L.A."/>
            <person name="Sharon I."/>
            <person name="Castelle C.J."/>
            <person name="Probst A.J."/>
            <person name="Thomas B.C."/>
            <person name="Singh A."/>
            <person name="Wilkins M.J."/>
            <person name="Karaoz U."/>
            <person name="Brodie E.L."/>
            <person name="Williams K.H."/>
            <person name="Hubbard S.S."/>
            <person name="Banfield J.F."/>
        </authorList>
    </citation>
    <scope>NUCLEOTIDE SEQUENCE [LARGE SCALE GENOMIC DNA]</scope>
</reference>
<feature type="domain" description="YrdC-like" evidence="12">
    <location>
        <begin position="4"/>
        <end position="191"/>
    </location>
</feature>
<dbReference type="EMBL" id="MFJB01000080">
    <property type="protein sequence ID" value="OGF98895.1"/>
    <property type="molecule type" value="Genomic_DNA"/>
</dbReference>
<keyword evidence="8" id="KW-0547">Nucleotide-binding</keyword>
<proteinExistence type="inferred from homology"/>